<dbReference type="AlphaFoldDB" id="A0A8X6XYX7"/>
<dbReference type="Pfam" id="PF04037">
    <property type="entry name" value="DUF382"/>
    <property type="match status" value="1"/>
</dbReference>
<feature type="domain" description="DUF382" evidence="2">
    <location>
        <begin position="9"/>
        <end position="92"/>
    </location>
</feature>
<name>A0A8X6XYX7_9ARAC</name>
<dbReference type="PANTHER" id="PTHR12785:SF6">
    <property type="entry name" value="SPLICING FACTOR 3B SUBUNIT 2"/>
    <property type="match status" value="1"/>
</dbReference>
<feature type="region of interest" description="Disordered" evidence="1">
    <location>
        <begin position="65"/>
        <end position="92"/>
    </location>
</feature>
<evidence type="ECO:0000259" key="2">
    <source>
        <dbReference type="Pfam" id="PF04037"/>
    </source>
</evidence>
<accession>A0A8X6XYX7</accession>
<dbReference type="PANTHER" id="PTHR12785">
    <property type="entry name" value="SPLICING FACTOR 3B"/>
    <property type="match status" value="1"/>
</dbReference>
<dbReference type="GO" id="GO:0005689">
    <property type="term" value="C:U12-type spliceosomal complex"/>
    <property type="evidence" value="ECO:0007669"/>
    <property type="project" value="TreeGrafter"/>
</dbReference>
<reference evidence="3" key="1">
    <citation type="submission" date="2020-08" db="EMBL/GenBank/DDBJ databases">
        <title>Multicomponent nature underlies the extraordinary mechanical properties of spider dragline silk.</title>
        <authorList>
            <person name="Kono N."/>
            <person name="Nakamura H."/>
            <person name="Mori M."/>
            <person name="Yoshida Y."/>
            <person name="Ohtoshi R."/>
            <person name="Malay A.D."/>
            <person name="Moran D.A.P."/>
            <person name="Tomita M."/>
            <person name="Numata K."/>
            <person name="Arakawa K."/>
        </authorList>
    </citation>
    <scope>NUCLEOTIDE SEQUENCE</scope>
</reference>
<evidence type="ECO:0000313" key="3">
    <source>
        <dbReference type="EMBL" id="GFY62588.1"/>
    </source>
</evidence>
<dbReference type="EMBL" id="BMAV01014304">
    <property type="protein sequence ID" value="GFY62588.1"/>
    <property type="molecule type" value="Genomic_DNA"/>
</dbReference>
<feature type="compositionally biased region" description="Basic and acidic residues" evidence="1">
    <location>
        <begin position="80"/>
        <end position="92"/>
    </location>
</feature>
<dbReference type="Proteomes" id="UP000886998">
    <property type="component" value="Unassembled WGS sequence"/>
</dbReference>
<comment type="caution">
    <text evidence="3">The sequence shown here is derived from an EMBL/GenBank/DDBJ whole genome shotgun (WGS) entry which is preliminary data.</text>
</comment>
<protein>
    <recommendedName>
        <fullName evidence="2">DUF382 domain-containing protein</fullName>
    </recommendedName>
</protein>
<evidence type="ECO:0000313" key="4">
    <source>
        <dbReference type="Proteomes" id="UP000886998"/>
    </source>
</evidence>
<gene>
    <name evidence="3" type="ORF">TNIN_128191</name>
</gene>
<dbReference type="InterPro" id="IPR007180">
    <property type="entry name" value="DUF382"/>
</dbReference>
<dbReference type="InterPro" id="IPR052584">
    <property type="entry name" value="U2_snRNP_Complex_Component"/>
</dbReference>
<proteinExistence type="predicted"/>
<organism evidence="3 4">
    <name type="scientific">Trichonephila inaurata madagascariensis</name>
    <dbReference type="NCBI Taxonomy" id="2747483"/>
    <lineage>
        <taxon>Eukaryota</taxon>
        <taxon>Metazoa</taxon>
        <taxon>Ecdysozoa</taxon>
        <taxon>Arthropoda</taxon>
        <taxon>Chelicerata</taxon>
        <taxon>Arachnida</taxon>
        <taxon>Araneae</taxon>
        <taxon>Araneomorphae</taxon>
        <taxon>Entelegynae</taxon>
        <taxon>Araneoidea</taxon>
        <taxon>Nephilidae</taxon>
        <taxon>Trichonephila</taxon>
        <taxon>Trichonephila inaurata</taxon>
    </lineage>
</organism>
<sequence length="92" mass="10867">MTVAELQQKVNLKASSNIIVVPHHWCFKRKYSQDKRGIGEPAWELSDFIKRVGIMKKRQSLREIEDQKTTKAKMRKRVRLKLETSDKNSQKL</sequence>
<feature type="compositionally biased region" description="Basic residues" evidence="1">
    <location>
        <begin position="70"/>
        <end position="79"/>
    </location>
</feature>
<keyword evidence="4" id="KW-1185">Reference proteome</keyword>
<dbReference type="OrthoDB" id="10260794at2759"/>
<evidence type="ECO:0000256" key="1">
    <source>
        <dbReference type="SAM" id="MobiDB-lite"/>
    </source>
</evidence>